<feature type="region of interest" description="Disordered" evidence="1">
    <location>
        <begin position="41"/>
        <end position="77"/>
    </location>
</feature>
<dbReference type="OrthoDB" id="3483537at2"/>
<dbReference type="Pfam" id="PF13464">
    <property type="entry name" value="RodZ_C"/>
    <property type="match status" value="1"/>
</dbReference>
<dbReference type="InterPro" id="IPR025194">
    <property type="entry name" value="RodZ-like_C"/>
</dbReference>
<feature type="compositionally biased region" description="Polar residues" evidence="1">
    <location>
        <begin position="64"/>
        <end position="75"/>
    </location>
</feature>
<dbReference type="AlphaFoldDB" id="A0A4R4P0I6"/>
<comment type="caution">
    <text evidence="3">The sequence shown here is derived from an EMBL/GenBank/DDBJ whole genome shotgun (WGS) entry which is preliminary data.</text>
</comment>
<gene>
    <name evidence="3" type="ORF">E1284_20520</name>
</gene>
<organism evidence="3 4">
    <name type="scientific">Actinomadura bangladeshensis</name>
    <dbReference type="NCBI Taxonomy" id="453573"/>
    <lineage>
        <taxon>Bacteria</taxon>
        <taxon>Bacillati</taxon>
        <taxon>Actinomycetota</taxon>
        <taxon>Actinomycetes</taxon>
        <taxon>Streptosporangiales</taxon>
        <taxon>Thermomonosporaceae</taxon>
        <taxon>Actinomadura</taxon>
    </lineage>
</organism>
<reference evidence="3 4" key="1">
    <citation type="submission" date="2019-03" db="EMBL/GenBank/DDBJ databases">
        <title>Draft genome sequences of novel Actinobacteria.</title>
        <authorList>
            <person name="Sahin N."/>
            <person name="Ay H."/>
            <person name="Saygin H."/>
        </authorList>
    </citation>
    <scope>NUCLEOTIDE SEQUENCE [LARGE SCALE GENOMIC DNA]</scope>
    <source>
        <strain evidence="3 4">DSM 45347</strain>
    </source>
</reference>
<evidence type="ECO:0000313" key="3">
    <source>
        <dbReference type="EMBL" id="TDC13372.1"/>
    </source>
</evidence>
<dbReference type="Proteomes" id="UP000295431">
    <property type="component" value="Unassembled WGS sequence"/>
</dbReference>
<proteinExistence type="predicted"/>
<sequence length="157" mass="15916">MGRHRSDPRGLARILIAALAVVAALALLVVGGMALVNAITGEPDQKGPATAASPSKNDGDGGRTSPSSNEKTTPATDVPLVISVTGQPTNVVVRIADTAGTVLTNTTLNTGTTLKYDQAPLQVVAANGGSLTVVIYGKEQPPKPAGQRGEWLVKAKG</sequence>
<accession>A0A4R4P0I6</accession>
<keyword evidence="4" id="KW-1185">Reference proteome</keyword>
<feature type="domain" description="Cytoskeleton protein RodZ-like C-terminal" evidence="2">
    <location>
        <begin position="91"/>
        <end position="145"/>
    </location>
</feature>
<dbReference type="EMBL" id="SMJW01000102">
    <property type="protein sequence ID" value="TDC13372.1"/>
    <property type="molecule type" value="Genomic_DNA"/>
</dbReference>
<name>A0A4R4P0I6_9ACTN</name>
<evidence type="ECO:0000313" key="4">
    <source>
        <dbReference type="Proteomes" id="UP000295431"/>
    </source>
</evidence>
<evidence type="ECO:0000256" key="1">
    <source>
        <dbReference type="SAM" id="MobiDB-lite"/>
    </source>
</evidence>
<protein>
    <recommendedName>
        <fullName evidence="2">Cytoskeleton protein RodZ-like C-terminal domain-containing protein</fullName>
    </recommendedName>
</protein>
<evidence type="ECO:0000259" key="2">
    <source>
        <dbReference type="Pfam" id="PF13464"/>
    </source>
</evidence>